<comment type="catalytic activity">
    <reaction evidence="1">
        <text>inosine + phosphate = alpha-D-ribose 1-phosphate + hypoxanthine</text>
        <dbReference type="Rhea" id="RHEA:27646"/>
        <dbReference type="ChEBI" id="CHEBI:17368"/>
        <dbReference type="ChEBI" id="CHEBI:17596"/>
        <dbReference type="ChEBI" id="CHEBI:43474"/>
        <dbReference type="ChEBI" id="CHEBI:57720"/>
        <dbReference type="EC" id="2.4.2.1"/>
    </reaction>
    <physiologicalReaction direction="left-to-right" evidence="1">
        <dbReference type="Rhea" id="RHEA:27647"/>
    </physiologicalReaction>
</comment>
<keyword evidence="3" id="KW-0808">Transferase</keyword>
<dbReference type="GO" id="GO:0005507">
    <property type="term" value="F:copper ion binding"/>
    <property type="evidence" value="ECO:0007669"/>
    <property type="project" value="TreeGrafter"/>
</dbReference>
<evidence type="ECO:0000256" key="4">
    <source>
        <dbReference type="ARBA" id="ARBA00022723"/>
    </source>
</evidence>
<sequence>MVQIAFVPFALPELPSVGFAFTSRRGGASAPPFDAANLSYDVGDNAESVTRNREALRARLQLEALADCRQVHQDAVFFDARPDSGREADGMTTTQAGLGLMVKTADCQPVLLAHESGRFIAGLHVGWRGNRINFPGSGVRAFCEHYALRPEELFAVRGPSLGPEEAQFVHFMDEFGPEFSPWYDPATATVNLWQLTRDQLLRAGLRPERIHGVDLCTKTRSREFYSYRRDKTTGRQAGIVWIRS</sequence>
<evidence type="ECO:0000256" key="6">
    <source>
        <dbReference type="ARBA" id="ARBA00022833"/>
    </source>
</evidence>
<evidence type="ECO:0000313" key="10">
    <source>
        <dbReference type="EMBL" id="SKA96503.1"/>
    </source>
</evidence>
<name>A0A1T4Y4E0_9BACT</name>
<dbReference type="PANTHER" id="PTHR30616:SF2">
    <property type="entry name" value="PURINE NUCLEOSIDE PHOSPHORYLASE LACC1"/>
    <property type="match status" value="1"/>
</dbReference>
<dbReference type="CDD" id="cd16833">
    <property type="entry name" value="YfiH"/>
    <property type="match status" value="1"/>
</dbReference>
<evidence type="ECO:0000256" key="8">
    <source>
        <dbReference type="ARBA" id="ARBA00048968"/>
    </source>
</evidence>
<dbReference type="OrthoDB" id="4279at2"/>
<dbReference type="InterPro" id="IPR003730">
    <property type="entry name" value="Cu_polyphenol_OxRdtase"/>
</dbReference>
<reference evidence="10 11" key="1">
    <citation type="submission" date="2017-02" db="EMBL/GenBank/DDBJ databases">
        <authorList>
            <person name="Peterson S.W."/>
        </authorList>
    </citation>
    <scope>NUCLEOTIDE SEQUENCE [LARGE SCALE GENOMIC DNA]</scope>
    <source>
        <strain evidence="10 11">DSM 16080</strain>
    </source>
</reference>
<comment type="catalytic activity">
    <reaction evidence="9">
        <text>S-methyl-5'-thioadenosine + phosphate = 5-(methylsulfanyl)-alpha-D-ribose 1-phosphate + adenine</text>
        <dbReference type="Rhea" id="RHEA:11852"/>
        <dbReference type="ChEBI" id="CHEBI:16708"/>
        <dbReference type="ChEBI" id="CHEBI:17509"/>
        <dbReference type="ChEBI" id="CHEBI:43474"/>
        <dbReference type="ChEBI" id="CHEBI:58533"/>
        <dbReference type="EC" id="2.4.2.28"/>
    </reaction>
    <physiologicalReaction direction="left-to-right" evidence="9">
        <dbReference type="Rhea" id="RHEA:11853"/>
    </physiologicalReaction>
</comment>
<dbReference type="STRING" id="1121449.SAMN02745704_02740"/>
<dbReference type="InterPro" id="IPR011324">
    <property type="entry name" value="Cytotoxic_necrot_fac-like_cat"/>
</dbReference>
<protein>
    <recommendedName>
        <fullName evidence="12">Purine nucleoside phosphorylase</fullName>
    </recommendedName>
</protein>
<proteinExistence type="inferred from homology"/>
<dbReference type="Pfam" id="PF02578">
    <property type="entry name" value="Cu-oxidase_4"/>
    <property type="match status" value="1"/>
</dbReference>
<evidence type="ECO:0000256" key="2">
    <source>
        <dbReference type="ARBA" id="ARBA00007353"/>
    </source>
</evidence>
<evidence type="ECO:0000313" key="11">
    <source>
        <dbReference type="Proteomes" id="UP000190027"/>
    </source>
</evidence>
<dbReference type="Proteomes" id="UP000190027">
    <property type="component" value="Unassembled WGS sequence"/>
</dbReference>
<comment type="catalytic activity">
    <reaction evidence="8">
        <text>adenosine + phosphate = alpha-D-ribose 1-phosphate + adenine</text>
        <dbReference type="Rhea" id="RHEA:27642"/>
        <dbReference type="ChEBI" id="CHEBI:16335"/>
        <dbReference type="ChEBI" id="CHEBI:16708"/>
        <dbReference type="ChEBI" id="CHEBI:43474"/>
        <dbReference type="ChEBI" id="CHEBI:57720"/>
        <dbReference type="EC" id="2.4.2.1"/>
    </reaction>
    <physiologicalReaction direction="left-to-right" evidence="8">
        <dbReference type="Rhea" id="RHEA:27643"/>
    </physiologicalReaction>
</comment>
<accession>A0A1T4Y4E0</accession>
<evidence type="ECO:0000256" key="5">
    <source>
        <dbReference type="ARBA" id="ARBA00022801"/>
    </source>
</evidence>
<comment type="catalytic activity">
    <reaction evidence="7">
        <text>adenosine + H2O + H(+) = inosine + NH4(+)</text>
        <dbReference type="Rhea" id="RHEA:24408"/>
        <dbReference type="ChEBI" id="CHEBI:15377"/>
        <dbReference type="ChEBI" id="CHEBI:15378"/>
        <dbReference type="ChEBI" id="CHEBI:16335"/>
        <dbReference type="ChEBI" id="CHEBI:17596"/>
        <dbReference type="ChEBI" id="CHEBI:28938"/>
        <dbReference type="EC" id="3.5.4.4"/>
    </reaction>
    <physiologicalReaction direction="left-to-right" evidence="7">
        <dbReference type="Rhea" id="RHEA:24409"/>
    </physiologicalReaction>
</comment>
<gene>
    <name evidence="10" type="ORF">SAMN02745704_02740</name>
</gene>
<dbReference type="AlphaFoldDB" id="A0A1T4Y4E0"/>
<keyword evidence="5" id="KW-0378">Hydrolase</keyword>
<dbReference type="GO" id="GO:0016787">
    <property type="term" value="F:hydrolase activity"/>
    <property type="evidence" value="ECO:0007669"/>
    <property type="project" value="UniProtKB-KW"/>
</dbReference>
<dbReference type="SUPFAM" id="SSF64438">
    <property type="entry name" value="CNF1/YfiH-like putative cysteine hydrolases"/>
    <property type="match status" value="1"/>
</dbReference>
<evidence type="ECO:0000256" key="9">
    <source>
        <dbReference type="ARBA" id="ARBA00049893"/>
    </source>
</evidence>
<dbReference type="EMBL" id="FUYC01000026">
    <property type="protein sequence ID" value="SKA96503.1"/>
    <property type="molecule type" value="Genomic_DNA"/>
</dbReference>
<dbReference type="GO" id="GO:0017061">
    <property type="term" value="F:S-methyl-5-thioadenosine phosphorylase activity"/>
    <property type="evidence" value="ECO:0007669"/>
    <property type="project" value="UniProtKB-EC"/>
</dbReference>
<keyword evidence="4" id="KW-0479">Metal-binding</keyword>
<evidence type="ECO:0000256" key="3">
    <source>
        <dbReference type="ARBA" id="ARBA00022679"/>
    </source>
</evidence>
<organism evidence="10 11">
    <name type="scientific">Paucidesulfovibrio gracilis DSM 16080</name>
    <dbReference type="NCBI Taxonomy" id="1121449"/>
    <lineage>
        <taxon>Bacteria</taxon>
        <taxon>Pseudomonadati</taxon>
        <taxon>Thermodesulfobacteriota</taxon>
        <taxon>Desulfovibrionia</taxon>
        <taxon>Desulfovibrionales</taxon>
        <taxon>Desulfovibrionaceae</taxon>
        <taxon>Paucidesulfovibrio</taxon>
    </lineage>
</organism>
<dbReference type="InterPro" id="IPR038371">
    <property type="entry name" value="Cu_polyphenol_OxRdtase_sf"/>
</dbReference>
<dbReference type="Gene3D" id="3.60.140.10">
    <property type="entry name" value="CNF1/YfiH-like putative cysteine hydrolases"/>
    <property type="match status" value="1"/>
</dbReference>
<keyword evidence="6" id="KW-0862">Zinc</keyword>
<evidence type="ECO:0000256" key="7">
    <source>
        <dbReference type="ARBA" id="ARBA00047989"/>
    </source>
</evidence>
<keyword evidence="11" id="KW-1185">Reference proteome</keyword>
<dbReference type="PANTHER" id="PTHR30616">
    <property type="entry name" value="UNCHARACTERIZED PROTEIN YFIH"/>
    <property type="match status" value="1"/>
</dbReference>
<comment type="similarity">
    <text evidence="2">Belongs to the purine nucleoside phosphorylase YfiH/LACC1 family.</text>
</comment>
<dbReference type="RefSeq" id="WP_078718282.1">
    <property type="nucleotide sequence ID" value="NZ_FUYC01000026.1"/>
</dbReference>
<evidence type="ECO:0000256" key="1">
    <source>
        <dbReference type="ARBA" id="ARBA00000553"/>
    </source>
</evidence>
<evidence type="ECO:0008006" key="12">
    <source>
        <dbReference type="Google" id="ProtNLM"/>
    </source>
</evidence>